<gene>
    <name evidence="1" type="ORF">BWY43_00016</name>
</gene>
<dbReference type="PANTHER" id="PTHR38471:SF2">
    <property type="entry name" value="FOUR HELIX BUNDLE PROTEIN"/>
    <property type="match status" value="1"/>
</dbReference>
<dbReference type="SUPFAM" id="SSF158446">
    <property type="entry name" value="IVS-encoded protein-like"/>
    <property type="match status" value="1"/>
</dbReference>
<dbReference type="PANTHER" id="PTHR38471">
    <property type="entry name" value="FOUR HELIX BUNDLE PROTEIN"/>
    <property type="match status" value="1"/>
</dbReference>
<dbReference type="Proteomes" id="UP000485367">
    <property type="component" value="Unassembled WGS sequence"/>
</dbReference>
<dbReference type="EMBL" id="MWBO01000002">
    <property type="protein sequence ID" value="OQA53443.1"/>
    <property type="molecule type" value="Genomic_DNA"/>
</dbReference>
<dbReference type="Gene3D" id="1.20.1440.60">
    <property type="entry name" value="23S rRNA-intervening sequence"/>
    <property type="match status" value="1"/>
</dbReference>
<dbReference type="PIRSF" id="PIRSF035652">
    <property type="entry name" value="CHP02436"/>
    <property type="match status" value="1"/>
</dbReference>
<dbReference type="Pfam" id="PF05635">
    <property type="entry name" value="23S_rRNA_IVP"/>
    <property type="match status" value="1"/>
</dbReference>
<dbReference type="InterPro" id="IPR036583">
    <property type="entry name" value="23S_rRNA_IVS_sf"/>
</dbReference>
<evidence type="ECO:0000313" key="1">
    <source>
        <dbReference type="EMBL" id="OQA53443.1"/>
    </source>
</evidence>
<dbReference type="AlphaFoldDB" id="A0A1V5SGR1"/>
<reference evidence="1" key="1">
    <citation type="submission" date="2017-02" db="EMBL/GenBank/DDBJ databases">
        <title>Delving into the versatile metabolic prowess of the omnipresent phylum Bacteroidetes.</title>
        <authorList>
            <person name="Nobu M.K."/>
            <person name="Mei R."/>
            <person name="Narihiro T."/>
            <person name="Kuroda K."/>
            <person name="Liu W.-T."/>
        </authorList>
    </citation>
    <scope>NUCLEOTIDE SEQUENCE</scope>
    <source>
        <strain evidence="1">ADurb.Bin280</strain>
    </source>
</reference>
<name>A0A1V5SGR1_9BACT</name>
<comment type="caution">
    <text evidence="1">The sequence shown here is derived from an EMBL/GenBank/DDBJ whole genome shotgun (WGS) entry which is preliminary data.</text>
</comment>
<proteinExistence type="predicted"/>
<sequence>MENDKEKFKKQFIDRLINHSISIINLTGEMPNQSKFWPIKDQIIRSATSIGANVVEAKSSSSKKDYIHFFEIALKSANETEYWLLILEKMNIPIQNFLKENNEISCILATSLLTLKNKK</sequence>
<organism evidence="1">
    <name type="scientific">candidate division WS2 bacterium ADurb.Bin280</name>
    <dbReference type="NCBI Taxonomy" id="1852829"/>
    <lineage>
        <taxon>Bacteria</taxon>
        <taxon>candidate division WS2</taxon>
    </lineage>
</organism>
<protein>
    <recommendedName>
        <fullName evidence="2">Four helix bundle protein</fullName>
    </recommendedName>
</protein>
<accession>A0A1V5SGR1</accession>
<dbReference type="InterPro" id="IPR012657">
    <property type="entry name" value="23S_rRNA-intervening_sequence"/>
</dbReference>
<evidence type="ECO:0008006" key="2">
    <source>
        <dbReference type="Google" id="ProtNLM"/>
    </source>
</evidence>
<dbReference type="NCBIfam" id="TIGR02436">
    <property type="entry name" value="four helix bundle protein"/>
    <property type="match status" value="1"/>
</dbReference>